<evidence type="ECO:0000313" key="3">
    <source>
        <dbReference type="Proteomes" id="UP000326505"/>
    </source>
</evidence>
<dbReference type="Proteomes" id="UP000326505">
    <property type="component" value="Chromosome"/>
</dbReference>
<dbReference type="EMBL" id="JACHJD010000003">
    <property type="protein sequence ID" value="MBB5103288.1"/>
    <property type="molecule type" value="Genomic_DNA"/>
</dbReference>
<keyword evidence="4" id="KW-1185">Reference proteome</keyword>
<sequence length="122" mass="12468">MARTAVPYSNLVPNGNLAQPAGTALDATNDHVINNAVPELTVLRVTNTDGSPHTVTVKAGDNPPALAAGQGDLTVSVAATTGVQLIGPFESGRFLQANGTMEIDIEASHAGTITALRVPRNT</sequence>
<evidence type="ECO:0000313" key="1">
    <source>
        <dbReference type="EMBL" id="MBB5103288.1"/>
    </source>
</evidence>
<dbReference type="AlphaFoldDB" id="A0A5P2X9E8"/>
<organism evidence="2 3">
    <name type="scientific">Streptomyces spectabilis</name>
    <dbReference type="NCBI Taxonomy" id="68270"/>
    <lineage>
        <taxon>Bacteria</taxon>
        <taxon>Bacillati</taxon>
        <taxon>Actinomycetota</taxon>
        <taxon>Actinomycetes</taxon>
        <taxon>Kitasatosporales</taxon>
        <taxon>Streptomycetaceae</taxon>
        <taxon>Streptomyces</taxon>
    </lineage>
</organism>
<reference evidence="1 4" key="2">
    <citation type="submission" date="2020-08" db="EMBL/GenBank/DDBJ databases">
        <title>Genomic Encyclopedia of Type Strains, Phase III (KMG-III): the genomes of soil and plant-associated and newly described type strains.</title>
        <authorList>
            <person name="Whitman W."/>
        </authorList>
    </citation>
    <scope>NUCLEOTIDE SEQUENCE [LARGE SCALE GENOMIC DNA]</scope>
    <source>
        <strain evidence="1 4">CECT 3146</strain>
    </source>
</reference>
<gene>
    <name evidence="2" type="ORF">CP982_14590</name>
    <name evidence="1" type="ORF">FHS40_002341</name>
</gene>
<accession>A0A5P2X9E8</accession>
<evidence type="ECO:0000313" key="2">
    <source>
        <dbReference type="EMBL" id="QEV59815.1"/>
    </source>
</evidence>
<name>A0A5P2X9E8_STRST</name>
<dbReference type="KEGG" id="sspb:CP982_14590"/>
<dbReference type="EMBL" id="CP023690">
    <property type="protein sequence ID" value="QEV59815.1"/>
    <property type="molecule type" value="Genomic_DNA"/>
</dbReference>
<protein>
    <submittedName>
        <fullName evidence="2">Uncharacterized protein</fullName>
    </submittedName>
</protein>
<dbReference type="Proteomes" id="UP000549009">
    <property type="component" value="Unassembled WGS sequence"/>
</dbReference>
<evidence type="ECO:0000313" key="4">
    <source>
        <dbReference type="Proteomes" id="UP000549009"/>
    </source>
</evidence>
<reference evidence="2 3" key="1">
    <citation type="submission" date="2017-09" db="EMBL/GenBank/DDBJ databases">
        <authorList>
            <person name="Lee N."/>
            <person name="Cho B.-K."/>
        </authorList>
    </citation>
    <scope>NUCLEOTIDE SEQUENCE [LARGE SCALE GENOMIC DNA]</scope>
    <source>
        <strain evidence="2 3">ATCC 27465</strain>
    </source>
</reference>
<dbReference type="RefSeq" id="WP_150510932.1">
    <property type="nucleotide sequence ID" value="NZ_BMSQ01000004.1"/>
</dbReference>
<dbReference type="OrthoDB" id="3482017at2"/>
<proteinExistence type="predicted"/>